<evidence type="ECO:0000259" key="1">
    <source>
        <dbReference type="Pfam" id="PF12697"/>
    </source>
</evidence>
<comment type="caution">
    <text evidence="2">The sequence shown here is derived from an EMBL/GenBank/DDBJ whole genome shotgun (WGS) entry which is preliminary data.</text>
</comment>
<evidence type="ECO:0000313" key="3">
    <source>
        <dbReference type="Proteomes" id="UP000239203"/>
    </source>
</evidence>
<dbReference type="InterPro" id="IPR000073">
    <property type="entry name" value="AB_hydrolase_1"/>
</dbReference>
<feature type="domain" description="AB hydrolase-1" evidence="1">
    <location>
        <begin position="23"/>
        <end position="250"/>
    </location>
</feature>
<dbReference type="OrthoDB" id="3210844at2"/>
<dbReference type="Pfam" id="PF12697">
    <property type="entry name" value="Abhydrolase_6"/>
    <property type="match status" value="1"/>
</dbReference>
<name>A0A2S6GJ00_9PSEU</name>
<dbReference type="SUPFAM" id="SSF53474">
    <property type="entry name" value="alpha/beta-Hydrolases"/>
    <property type="match status" value="1"/>
</dbReference>
<proteinExistence type="predicted"/>
<evidence type="ECO:0000313" key="2">
    <source>
        <dbReference type="EMBL" id="PPK65187.1"/>
    </source>
</evidence>
<dbReference type="Gene3D" id="3.40.50.1820">
    <property type="entry name" value="alpha/beta hydrolase"/>
    <property type="match status" value="1"/>
</dbReference>
<dbReference type="InterPro" id="IPR029058">
    <property type="entry name" value="AB_hydrolase_fold"/>
</dbReference>
<dbReference type="Proteomes" id="UP000239203">
    <property type="component" value="Unassembled WGS sequence"/>
</dbReference>
<protein>
    <submittedName>
        <fullName evidence="2">Pimeloyl-ACP methyl ester carboxylesterase</fullName>
    </submittedName>
</protein>
<dbReference type="InterPro" id="IPR050266">
    <property type="entry name" value="AB_hydrolase_sf"/>
</dbReference>
<organism evidence="2 3">
    <name type="scientific">Actinokineospora auranticolor</name>
    <dbReference type="NCBI Taxonomy" id="155976"/>
    <lineage>
        <taxon>Bacteria</taxon>
        <taxon>Bacillati</taxon>
        <taxon>Actinomycetota</taxon>
        <taxon>Actinomycetes</taxon>
        <taxon>Pseudonocardiales</taxon>
        <taxon>Pseudonocardiaceae</taxon>
        <taxon>Actinokineospora</taxon>
    </lineage>
</organism>
<sequence length="268" mass="28241">MPKVTVDGLELAVLDPGGDGAVVLLAHGFGLDKTMFADLATALAPRYRVITWDSAGHGDTTSDGSPYTYWDLARGQLQLMDALGVERAVVGGVSQGGFIALRTALLAPERVTSLVLMDTEASALAADDRAQYTQLFAALTASGPIDDLIVPLSRQIVGDERLAAVWAARWRERGVPLGAPVDCLITRDDIVDRLAEITCPALLLRGSEDVSIPVERMALLRDHLPGSTDIQTVDGAGHSPALTHPAATAAIISAFLAGELPAKSQRMV</sequence>
<keyword evidence="3" id="KW-1185">Reference proteome</keyword>
<dbReference type="GO" id="GO:0003824">
    <property type="term" value="F:catalytic activity"/>
    <property type="evidence" value="ECO:0007669"/>
    <property type="project" value="UniProtKB-ARBA"/>
</dbReference>
<dbReference type="RefSeq" id="WP_104481287.1">
    <property type="nucleotide sequence ID" value="NZ_CP154825.1"/>
</dbReference>
<accession>A0A2S6GJ00</accession>
<dbReference type="EMBL" id="PTIX01000015">
    <property type="protein sequence ID" value="PPK65187.1"/>
    <property type="molecule type" value="Genomic_DNA"/>
</dbReference>
<dbReference type="AlphaFoldDB" id="A0A2S6GJ00"/>
<gene>
    <name evidence="2" type="ORF">CLV40_11534</name>
</gene>
<reference evidence="2 3" key="1">
    <citation type="submission" date="2018-02" db="EMBL/GenBank/DDBJ databases">
        <title>Genomic Encyclopedia of Archaeal and Bacterial Type Strains, Phase II (KMG-II): from individual species to whole genera.</title>
        <authorList>
            <person name="Goeker M."/>
        </authorList>
    </citation>
    <scope>NUCLEOTIDE SEQUENCE [LARGE SCALE GENOMIC DNA]</scope>
    <source>
        <strain evidence="2 3">YU 961-1</strain>
    </source>
</reference>
<dbReference type="PANTHER" id="PTHR43798">
    <property type="entry name" value="MONOACYLGLYCEROL LIPASE"/>
    <property type="match status" value="1"/>
</dbReference>
<dbReference type="PRINTS" id="PR00111">
    <property type="entry name" value="ABHYDROLASE"/>
</dbReference>